<reference evidence="3 4" key="1">
    <citation type="submission" date="2020-04" db="EMBL/GenBank/DDBJ databases">
        <title>MicrobeNet Type strains.</title>
        <authorList>
            <person name="Nicholson A.C."/>
        </authorList>
    </citation>
    <scope>NUCLEOTIDE SEQUENCE [LARGE SCALE GENOMIC DNA]</scope>
    <source>
        <strain evidence="3 4">ATCC BAA-788</strain>
    </source>
</reference>
<dbReference type="Gene3D" id="3.30.565.10">
    <property type="entry name" value="Histidine kinase-like ATPase, C-terminal domain"/>
    <property type="match status" value="1"/>
</dbReference>
<keyword evidence="4" id="KW-1185">Reference proteome</keyword>
<keyword evidence="3" id="KW-0547">Nucleotide-binding</keyword>
<dbReference type="CDD" id="cd16936">
    <property type="entry name" value="HATPase_RsbW-like"/>
    <property type="match status" value="1"/>
</dbReference>
<dbReference type="PANTHER" id="PTHR35526:SF3">
    <property type="entry name" value="ANTI-SIGMA-F FACTOR RSBW"/>
    <property type="match status" value="1"/>
</dbReference>
<dbReference type="EMBL" id="JAAXOX010000018">
    <property type="protein sequence ID" value="NKY24557.1"/>
    <property type="molecule type" value="Genomic_DNA"/>
</dbReference>
<sequence>MSERLLLPAVPTSIARARHWISDLARRAQAGPATERTLALLTSELLTNAIVHTGATAPIAVSAEIRHDAVRVAVTDTDTTLPVVRPTSPGRPGGNGMRIVDTLSSTWGVDVHPGVGKTVWFEAPVSLRSGALASA</sequence>
<dbReference type="Pfam" id="PF13581">
    <property type="entry name" value="HATPase_c_2"/>
    <property type="match status" value="1"/>
</dbReference>
<evidence type="ECO:0000256" key="1">
    <source>
        <dbReference type="ARBA" id="ARBA00022527"/>
    </source>
</evidence>
<keyword evidence="1" id="KW-0418">Kinase</keyword>
<gene>
    <name evidence="3" type="ORF">HGA03_18005</name>
</gene>
<keyword evidence="1" id="KW-0723">Serine/threonine-protein kinase</keyword>
<keyword evidence="1" id="KW-0808">Transferase</keyword>
<evidence type="ECO:0000259" key="2">
    <source>
        <dbReference type="Pfam" id="PF13581"/>
    </source>
</evidence>
<dbReference type="InterPro" id="IPR036890">
    <property type="entry name" value="HATPase_C_sf"/>
</dbReference>
<dbReference type="GO" id="GO:0005524">
    <property type="term" value="F:ATP binding"/>
    <property type="evidence" value="ECO:0007669"/>
    <property type="project" value="UniProtKB-KW"/>
</dbReference>
<evidence type="ECO:0000313" key="3">
    <source>
        <dbReference type="EMBL" id="NKY24557.1"/>
    </source>
</evidence>
<dbReference type="Proteomes" id="UP000581206">
    <property type="component" value="Unassembled WGS sequence"/>
</dbReference>
<accession>A0A7X6KYP6</accession>
<dbReference type="InterPro" id="IPR050267">
    <property type="entry name" value="Anti-sigma-factor_SerPK"/>
</dbReference>
<feature type="domain" description="Histidine kinase/HSP90-like ATPase" evidence="2">
    <location>
        <begin position="7"/>
        <end position="120"/>
    </location>
</feature>
<dbReference type="InterPro" id="IPR003594">
    <property type="entry name" value="HATPase_dom"/>
</dbReference>
<dbReference type="AlphaFoldDB" id="A0A7X6KYP6"/>
<proteinExistence type="predicted"/>
<dbReference type="PANTHER" id="PTHR35526">
    <property type="entry name" value="ANTI-SIGMA-F FACTOR RSBW-RELATED"/>
    <property type="match status" value="1"/>
</dbReference>
<dbReference type="SUPFAM" id="SSF55874">
    <property type="entry name" value="ATPase domain of HSP90 chaperone/DNA topoisomerase II/histidine kinase"/>
    <property type="match status" value="1"/>
</dbReference>
<organism evidence="3 4">
    <name type="scientific">Cellulomonas denverensis</name>
    <dbReference type="NCBI Taxonomy" id="264297"/>
    <lineage>
        <taxon>Bacteria</taxon>
        <taxon>Bacillati</taxon>
        <taxon>Actinomycetota</taxon>
        <taxon>Actinomycetes</taxon>
        <taxon>Micrococcales</taxon>
        <taxon>Cellulomonadaceae</taxon>
        <taxon>Cellulomonas</taxon>
    </lineage>
</organism>
<name>A0A7X6KYP6_9CELL</name>
<protein>
    <submittedName>
        <fullName evidence="3">ATP-binding protein</fullName>
    </submittedName>
</protein>
<comment type="caution">
    <text evidence="3">The sequence shown here is derived from an EMBL/GenBank/DDBJ whole genome shotgun (WGS) entry which is preliminary data.</text>
</comment>
<dbReference type="GO" id="GO:0004674">
    <property type="term" value="F:protein serine/threonine kinase activity"/>
    <property type="evidence" value="ECO:0007669"/>
    <property type="project" value="UniProtKB-KW"/>
</dbReference>
<dbReference type="RefSeq" id="WP_168631681.1">
    <property type="nucleotide sequence ID" value="NZ_BONL01000031.1"/>
</dbReference>
<keyword evidence="3" id="KW-0067">ATP-binding</keyword>
<evidence type="ECO:0000313" key="4">
    <source>
        <dbReference type="Proteomes" id="UP000581206"/>
    </source>
</evidence>